<organism evidence="3 4">
    <name type="scientific">Owenia fusiformis</name>
    <name type="common">Polychaete worm</name>
    <dbReference type="NCBI Taxonomy" id="6347"/>
    <lineage>
        <taxon>Eukaryota</taxon>
        <taxon>Metazoa</taxon>
        <taxon>Spiralia</taxon>
        <taxon>Lophotrochozoa</taxon>
        <taxon>Annelida</taxon>
        <taxon>Polychaeta</taxon>
        <taxon>Sedentaria</taxon>
        <taxon>Canalipalpata</taxon>
        <taxon>Sabellida</taxon>
        <taxon>Oweniida</taxon>
        <taxon>Oweniidae</taxon>
        <taxon>Owenia</taxon>
    </lineage>
</organism>
<dbReference type="PANTHER" id="PTHR46534:SF1">
    <property type="entry name" value="IGGFC-BINDING PROTEIN N-TERMINAL DOMAIN-CONTAINING PROTEIN"/>
    <property type="match status" value="1"/>
</dbReference>
<sequence>DFQYIQSHTSGAMKTSLAFLFFIGLAFAAEDHKGTRFIVSFMAQFRNSVAGFNELVITASRQTTVRIQAPISNLDQQFVLDAGEVRRVRLDGNIRMLFNRAERKGVLITSNFEVSVYCNNAGIAGESFLALPVSDFNATVPQEFIVPSYTALSITYSLIGIAAQEENTNVRIVPPLPDGGHDFANAQNLVMTEYDTYQLAIRGGDTTGYLVTSDKPVAVYGGATCVFVPTTVQYCDHIVEQIPPIYTWGEYFATAPIQPRRAGDVYRVIASENDTSITAFNYGTRRGLNRGQFFEFERRSNDFNYFICSKPCLIAQYNKGISADNLRGGTDPFMMIVPPVKQYTGPLIFTTFRNRVERDYANYLAVIASLQVAGGLTINGQIIPGRLWSQIPGTNYTTLMLSGLLYRTYRIDHWAPNVEFTAFSYGHQGVESYGHPVGMGLKSNLVEELPTPPPTTPEPTRPSEGPFAEKCDCTIRREANRTAGESEPTEILYQLDPIWYNNTKGRCYGCEEVMNDCRMQCDTQMRNLYGTQGLNQSIAVNGTSGVRYRPLGQVLCEEYLRTLSPPGLRLMAYYDPGTCGELFHTFVAPQALCCQEVDIPEIGFVVVWDAQCDSDVEWPTNYPVKGYDL</sequence>
<feature type="chain" id="PRO_5043400444" evidence="2">
    <location>
        <begin position="29"/>
        <end position="629"/>
    </location>
</feature>
<proteinExistence type="predicted"/>
<evidence type="ECO:0000256" key="1">
    <source>
        <dbReference type="SAM" id="MobiDB-lite"/>
    </source>
</evidence>
<reference evidence="3" key="1">
    <citation type="submission" date="2022-03" db="EMBL/GenBank/DDBJ databases">
        <authorList>
            <person name="Martin C."/>
        </authorList>
    </citation>
    <scope>NUCLEOTIDE SEQUENCE</scope>
</reference>
<feature type="compositionally biased region" description="Pro residues" evidence="1">
    <location>
        <begin position="450"/>
        <end position="460"/>
    </location>
</feature>
<evidence type="ECO:0000313" key="3">
    <source>
        <dbReference type="EMBL" id="CAH1790178.1"/>
    </source>
</evidence>
<feature type="non-terminal residue" evidence="3">
    <location>
        <position position="1"/>
    </location>
</feature>
<keyword evidence="2" id="KW-0732">Signal</keyword>
<evidence type="ECO:0000313" key="4">
    <source>
        <dbReference type="Proteomes" id="UP000749559"/>
    </source>
</evidence>
<dbReference type="EMBL" id="CAIIXF020000007">
    <property type="protein sequence ID" value="CAH1790178.1"/>
    <property type="molecule type" value="Genomic_DNA"/>
</dbReference>
<gene>
    <name evidence="3" type="ORF">OFUS_LOCUS15425</name>
</gene>
<feature type="signal peptide" evidence="2">
    <location>
        <begin position="1"/>
        <end position="28"/>
    </location>
</feature>
<accession>A0A8J1XSJ5</accession>
<dbReference type="OrthoDB" id="6142386at2759"/>
<name>A0A8J1XSJ5_OWEFU</name>
<dbReference type="InterPro" id="IPR035234">
    <property type="entry name" value="IgGFc-bd_N"/>
</dbReference>
<dbReference type="Proteomes" id="UP000749559">
    <property type="component" value="Unassembled WGS sequence"/>
</dbReference>
<evidence type="ECO:0000256" key="2">
    <source>
        <dbReference type="SAM" id="SignalP"/>
    </source>
</evidence>
<keyword evidence="4" id="KW-1185">Reference proteome</keyword>
<dbReference type="PANTHER" id="PTHR46534">
    <property type="entry name" value="IGGFC_BINDING DOMAIN-CONTAINING PROTEIN"/>
    <property type="match status" value="1"/>
</dbReference>
<dbReference type="Pfam" id="PF17517">
    <property type="entry name" value="IgGFc_binding"/>
    <property type="match status" value="1"/>
</dbReference>
<comment type="caution">
    <text evidence="3">The sequence shown here is derived from an EMBL/GenBank/DDBJ whole genome shotgun (WGS) entry which is preliminary data.</text>
</comment>
<feature type="region of interest" description="Disordered" evidence="1">
    <location>
        <begin position="449"/>
        <end position="468"/>
    </location>
</feature>
<protein>
    <submittedName>
        <fullName evidence="3">Uncharacterized protein</fullName>
    </submittedName>
</protein>
<dbReference type="AlphaFoldDB" id="A0A8J1XSJ5"/>